<gene>
    <name evidence="2" type="ORF">NTJ_10609</name>
</gene>
<name>A0ABN7B3P7_9HEMI</name>
<protein>
    <submittedName>
        <fullName evidence="2">Uncharacterized protein</fullName>
    </submittedName>
</protein>
<organism evidence="2 3">
    <name type="scientific">Nesidiocoris tenuis</name>
    <dbReference type="NCBI Taxonomy" id="355587"/>
    <lineage>
        <taxon>Eukaryota</taxon>
        <taxon>Metazoa</taxon>
        <taxon>Ecdysozoa</taxon>
        <taxon>Arthropoda</taxon>
        <taxon>Hexapoda</taxon>
        <taxon>Insecta</taxon>
        <taxon>Pterygota</taxon>
        <taxon>Neoptera</taxon>
        <taxon>Paraneoptera</taxon>
        <taxon>Hemiptera</taxon>
        <taxon>Heteroptera</taxon>
        <taxon>Panheteroptera</taxon>
        <taxon>Cimicomorpha</taxon>
        <taxon>Miridae</taxon>
        <taxon>Dicyphina</taxon>
        <taxon>Nesidiocoris</taxon>
    </lineage>
</organism>
<accession>A0ABN7B3P7</accession>
<sequence length="102" mass="11075">MTSRSHLSSMMNAIVCGASGSVQLPFSWRVGRPRRHSRPPRPPRTPIAHGGRAGQTSGGGGNRQSVPLVMVKRPDLGGRAFAWHPFVSGVAVRFSFSAFFRF</sequence>
<evidence type="ECO:0000256" key="1">
    <source>
        <dbReference type="SAM" id="MobiDB-lite"/>
    </source>
</evidence>
<reference evidence="2 3" key="1">
    <citation type="submission" date="2023-09" db="EMBL/GenBank/DDBJ databases">
        <title>Nesidiocoris tenuis whole genome shotgun sequence.</title>
        <authorList>
            <person name="Shibata T."/>
            <person name="Shimoda M."/>
            <person name="Kobayashi T."/>
            <person name="Uehara T."/>
        </authorList>
    </citation>
    <scope>NUCLEOTIDE SEQUENCE [LARGE SCALE GENOMIC DNA]</scope>
    <source>
        <strain evidence="2 3">Japan</strain>
    </source>
</reference>
<feature type="region of interest" description="Disordered" evidence="1">
    <location>
        <begin position="28"/>
        <end position="66"/>
    </location>
</feature>
<evidence type="ECO:0000313" key="2">
    <source>
        <dbReference type="EMBL" id="BES97800.1"/>
    </source>
</evidence>
<feature type="compositionally biased region" description="Gly residues" evidence="1">
    <location>
        <begin position="51"/>
        <end position="62"/>
    </location>
</feature>
<feature type="compositionally biased region" description="Basic residues" evidence="1">
    <location>
        <begin position="31"/>
        <end position="41"/>
    </location>
</feature>
<proteinExistence type="predicted"/>
<dbReference type="Proteomes" id="UP001307889">
    <property type="component" value="Chromosome 8"/>
</dbReference>
<evidence type="ECO:0000313" key="3">
    <source>
        <dbReference type="Proteomes" id="UP001307889"/>
    </source>
</evidence>
<keyword evidence="3" id="KW-1185">Reference proteome</keyword>
<dbReference type="EMBL" id="AP028916">
    <property type="protein sequence ID" value="BES97800.1"/>
    <property type="molecule type" value="Genomic_DNA"/>
</dbReference>